<protein>
    <recommendedName>
        <fullName evidence="5">Epoxide hydrolase N-terminal domain-containing protein</fullName>
    </recommendedName>
</protein>
<evidence type="ECO:0000313" key="6">
    <source>
        <dbReference type="EMBL" id="KAH0812934.1"/>
    </source>
</evidence>
<evidence type="ECO:0000313" key="7">
    <source>
        <dbReference type="Proteomes" id="UP000719412"/>
    </source>
</evidence>
<dbReference type="AlphaFoldDB" id="A0A8J6L7F9"/>
<dbReference type="InterPro" id="IPR000639">
    <property type="entry name" value="Epox_hydrolase-like"/>
</dbReference>
<evidence type="ECO:0000256" key="2">
    <source>
        <dbReference type="ARBA" id="ARBA00022797"/>
    </source>
</evidence>
<keyword evidence="3" id="KW-0378">Hydrolase</keyword>
<sequence length="1059" mass="120488">MSCGCVVVTAIIVVIILKLADKVRKQFKIPPLPYLEDTWWGPRDKSEEDTSIKPFTISIPDEVIADLNQRLKNARPLIQPLEGIQHQYGLNTRLLSKIVDFWRTEYNWKEREAFLNKFPQFTVSIQGLKLHYIHVKPSNPEGHKVLPLLLLHGWPGSVREFYEIIPLLTTPQPGRNFVFEVIVPSLPGYGFSEAAVRPGLGAVQVAVVFKNFMNRLGFEKYYIQGGDWGAIIVQHMATLYPRQVLGVHSNMCTVNSLLSNIKLFLYSFYPTLLVKQEHVNKIYPMSSKFADRLLETGYMHLQATKPDTVGVALNDSPIGLAAYILEKFITWTNPAWKNLEDGGLTKKYTYTDLLDNVMIYWVTNSITTSMRLYSETLNKAQTKLGISKIPITVPTACARFSYDLAYLPTAILQEKYKNIVHESDYDAGHFAAFEEPKILADDIFIGIEKMELSKNELRKSDAKSCGVLPPALWSGRTIESIFGAGQMHPVEEDGRFVNQPVYPDRQAVFCLRERSTKENNLLFQGQKVGTKCGKRTSGGGFRPPKRPTGNRSQSVQYLSDLIRPTRPHPVSTGPSTIHTTMFTCLSQSLLENWVRFVASLVDNHIFIIKFFDYKTSKMGWGCVVVAAIIVIVILKLVDKVRKLFKIPPLPYLEDTWWGPRDKSEEDTAIKPFTINVPDEVIADLHQRLKNARPLIQPLEGIQHQYGLNTRLLSKIVDFWRTEYNWKERETFLNKFPQFTVSIQGLKLHYIHVQPLNPEGHKVLPLLLLHGWPGSVREFYEIIPLLTTPQPGRSFVFEVIAPSLPGYGFSEAAVRPGLGAVQMAVVFKNLMNRLGFEEYYIQGGDWGAAILQNMATLFPRQVLGVHSNMCMVNSLWSTIKLFLYSFYPTLLVKPEHVNKIYPLSAKFVNRLLESGYMHIQATKPDTVGVALNDSPIGLAAYILEKFITWTNPAWKNLEDGGLTKKYTYTDLLDNVMIYWVTNSITTSMRLIPITVPTAYARFSYDLTYLPTAILKEKYKNIVHESDYDAGHFAAFEEPKILADDIFMGVEKIELFHKNTY</sequence>
<evidence type="ECO:0000256" key="4">
    <source>
        <dbReference type="SAM" id="MobiDB-lite"/>
    </source>
</evidence>
<dbReference type="SUPFAM" id="SSF53474">
    <property type="entry name" value="alpha/beta-Hydrolases"/>
    <property type="match status" value="2"/>
</dbReference>
<gene>
    <name evidence="6" type="ORF">GEV33_009856</name>
</gene>
<feature type="domain" description="Epoxide hydrolase N-terminal" evidence="5">
    <location>
        <begin position="669"/>
        <end position="778"/>
    </location>
</feature>
<feature type="domain" description="Epoxide hydrolase N-terminal" evidence="5">
    <location>
        <begin position="52"/>
        <end position="161"/>
    </location>
</feature>
<dbReference type="PANTHER" id="PTHR21661:SF35">
    <property type="entry name" value="EPOXIDE HYDROLASE"/>
    <property type="match status" value="1"/>
</dbReference>
<evidence type="ECO:0000256" key="3">
    <source>
        <dbReference type="ARBA" id="ARBA00022801"/>
    </source>
</evidence>
<comment type="similarity">
    <text evidence="1">Belongs to the peptidase S33 family.</text>
</comment>
<keyword evidence="2" id="KW-0058">Aromatic hydrocarbons catabolism</keyword>
<dbReference type="PRINTS" id="PR00412">
    <property type="entry name" value="EPOXHYDRLASE"/>
</dbReference>
<proteinExistence type="inferred from homology"/>
<reference evidence="6" key="2">
    <citation type="submission" date="2021-08" db="EMBL/GenBank/DDBJ databases">
        <authorList>
            <person name="Eriksson T."/>
        </authorList>
    </citation>
    <scope>NUCLEOTIDE SEQUENCE</scope>
    <source>
        <strain evidence="6">Stoneville</strain>
        <tissue evidence="6">Whole head</tissue>
    </source>
</reference>
<organism evidence="6 7">
    <name type="scientific">Tenebrio molitor</name>
    <name type="common">Yellow mealworm beetle</name>
    <dbReference type="NCBI Taxonomy" id="7067"/>
    <lineage>
        <taxon>Eukaryota</taxon>
        <taxon>Metazoa</taxon>
        <taxon>Ecdysozoa</taxon>
        <taxon>Arthropoda</taxon>
        <taxon>Hexapoda</taxon>
        <taxon>Insecta</taxon>
        <taxon>Pterygota</taxon>
        <taxon>Neoptera</taxon>
        <taxon>Endopterygota</taxon>
        <taxon>Coleoptera</taxon>
        <taxon>Polyphaga</taxon>
        <taxon>Cucujiformia</taxon>
        <taxon>Tenebrionidae</taxon>
        <taxon>Tenebrio</taxon>
    </lineage>
</organism>
<dbReference type="InterPro" id="IPR010497">
    <property type="entry name" value="Epoxide_hydro_N"/>
</dbReference>
<dbReference type="Pfam" id="PF06441">
    <property type="entry name" value="EHN"/>
    <property type="match status" value="2"/>
</dbReference>
<dbReference type="InterPro" id="IPR029058">
    <property type="entry name" value="AB_hydrolase_fold"/>
</dbReference>
<feature type="region of interest" description="Disordered" evidence="4">
    <location>
        <begin position="529"/>
        <end position="553"/>
    </location>
</feature>
<dbReference type="Proteomes" id="UP000719412">
    <property type="component" value="Unassembled WGS sequence"/>
</dbReference>
<reference evidence="6" key="1">
    <citation type="journal article" date="2020" name="J Insects Food Feed">
        <title>The yellow mealworm (Tenebrio molitor) genome: a resource for the emerging insects as food and feed industry.</title>
        <authorList>
            <person name="Eriksson T."/>
            <person name="Andere A."/>
            <person name="Kelstrup H."/>
            <person name="Emery V."/>
            <person name="Picard C."/>
        </authorList>
    </citation>
    <scope>NUCLEOTIDE SEQUENCE</scope>
    <source>
        <strain evidence="6">Stoneville</strain>
        <tissue evidence="6">Whole head</tissue>
    </source>
</reference>
<comment type="caution">
    <text evidence="6">The sequence shown here is derived from an EMBL/GenBank/DDBJ whole genome shotgun (WGS) entry which is preliminary data.</text>
</comment>
<dbReference type="GO" id="GO:0004301">
    <property type="term" value="F:epoxide hydrolase activity"/>
    <property type="evidence" value="ECO:0007669"/>
    <property type="project" value="TreeGrafter"/>
</dbReference>
<name>A0A8J6L7F9_TENMO</name>
<dbReference type="EMBL" id="JABDTM020025702">
    <property type="protein sequence ID" value="KAH0812934.1"/>
    <property type="molecule type" value="Genomic_DNA"/>
</dbReference>
<dbReference type="PANTHER" id="PTHR21661">
    <property type="entry name" value="EPOXIDE HYDROLASE 1-RELATED"/>
    <property type="match status" value="1"/>
</dbReference>
<keyword evidence="7" id="KW-1185">Reference proteome</keyword>
<accession>A0A8J6L7F9</accession>
<evidence type="ECO:0000259" key="5">
    <source>
        <dbReference type="Pfam" id="PF06441"/>
    </source>
</evidence>
<dbReference type="GO" id="GO:0097176">
    <property type="term" value="P:epoxide metabolic process"/>
    <property type="evidence" value="ECO:0007669"/>
    <property type="project" value="TreeGrafter"/>
</dbReference>
<evidence type="ECO:0000256" key="1">
    <source>
        <dbReference type="ARBA" id="ARBA00010088"/>
    </source>
</evidence>
<dbReference type="Gene3D" id="3.40.50.1820">
    <property type="entry name" value="alpha/beta hydrolase"/>
    <property type="match status" value="2"/>
</dbReference>